<dbReference type="Pfam" id="PF05175">
    <property type="entry name" value="MTS"/>
    <property type="match status" value="1"/>
</dbReference>
<sequence>MTEISFFEAQKWAFSFIGKNDYETKNVIQMFLLNLRNWNELQLLQNQRMKLTDSEFSRFKSSLEMYLEDWPPQYIIGHTIFFGHRFEVTEDTLIPRPETEELVEWILKDEANGIRQKKVVDIGTGTGAIGISLKLEQPNWDVTISDISQKALLVAQKNSEALLANVDIVQSDLFAKLKDKYDVIVSNPPYIAYSEISLMDKSVIEHEPKKALFAEEDGLYFYRKIAQELPKYLREDGSLYLEIGFKQGKQVVDLFKGIGQVELKKDFYENDRMVKVVLKKGEKNVNHENL</sequence>
<evidence type="ECO:0000259" key="7">
    <source>
        <dbReference type="Pfam" id="PF17827"/>
    </source>
</evidence>
<evidence type="ECO:0000256" key="4">
    <source>
        <dbReference type="ARBA" id="ARBA00048391"/>
    </source>
</evidence>
<dbReference type="SUPFAM" id="SSF53335">
    <property type="entry name" value="S-adenosyl-L-methionine-dependent methyltransferases"/>
    <property type="match status" value="1"/>
</dbReference>
<dbReference type="Proteomes" id="UP000051131">
    <property type="component" value="Unassembled WGS sequence"/>
</dbReference>
<dbReference type="RefSeq" id="WP_057829034.1">
    <property type="nucleotide sequence ID" value="NZ_AYZE01000014.1"/>
</dbReference>
<keyword evidence="1 5" id="KW-0489">Methyltransferase</keyword>
<evidence type="ECO:0000313" key="8">
    <source>
        <dbReference type="EMBL" id="KRM90812.1"/>
    </source>
</evidence>
<comment type="caution">
    <text evidence="8">The sequence shown here is derived from an EMBL/GenBank/DDBJ whole genome shotgun (WGS) entry which is preliminary data.</text>
</comment>
<keyword evidence="9" id="KW-1185">Reference proteome</keyword>
<dbReference type="AlphaFoldDB" id="A0A0R2CRK0"/>
<dbReference type="EC" id="2.1.1.297" evidence="5"/>
<evidence type="ECO:0000313" key="9">
    <source>
        <dbReference type="Proteomes" id="UP000051131"/>
    </source>
</evidence>
<comment type="function">
    <text evidence="5">Methylates the class 1 translation termination release factors RF1/PrfA and RF2/PrfB on the glutamine residue of the universally conserved GGQ motif.</text>
</comment>
<dbReference type="HAMAP" id="MF_02126">
    <property type="entry name" value="RF_methyltr_PrmC"/>
    <property type="match status" value="1"/>
</dbReference>
<feature type="binding site" evidence="5">
    <location>
        <begin position="187"/>
        <end position="190"/>
    </location>
    <ligand>
        <name>substrate</name>
    </ligand>
</feature>
<feature type="binding site" evidence="5">
    <location>
        <position position="187"/>
    </location>
    <ligand>
        <name>S-adenosyl-L-methionine</name>
        <dbReference type="ChEBI" id="CHEBI:59789"/>
    </ligand>
</feature>
<dbReference type="NCBIfam" id="TIGR00536">
    <property type="entry name" value="hemK_fam"/>
    <property type="match status" value="1"/>
</dbReference>
<dbReference type="InterPro" id="IPR040758">
    <property type="entry name" value="PrmC_N"/>
</dbReference>
<dbReference type="PATRIC" id="fig|1423729.3.peg.812"/>
<evidence type="ECO:0000256" key="2">
    <source>
        <dbReference type="ARBA" id="ARBA00022679"/>
    </source>
</evidence>
<dbReference type="PANTHER" id="PTHR18895:SF74">
    <property type="entry name" value="MTRF1L RELEASE FACTOR GLUTAMINE METHYLTRANSFERASE"/>
    <property type="match status" value="1"/>
</dbReference>
<dbReference type="PANTHER" id="PTHR18895">
    <property type="entry name" value="HEMK METHYLTRANSFERASE"/>
    <property type="match status" value="1"/>
</dbReference>
<dbReference type="STRING" id="1423729.FC80_GL000804"/>
<feature type="domain" description="Methyltransferase small" evidence="6">
    <location>
        <begin position="112"/>
        <end position="196"/>
    </location>
</feature>
<dbReference type="EMBL" id="AYZE01000014">
    <property type="protein sequence ID" value="KRM90812.1"/>
    <property type="molecule type" value="Genomic_DNA"/>
</dbReference>
<dbReference type="NCBIfam" id="TIGR03534">
    <property type="entry name" value="RF_mod_PrmC"/>
    <property type="match status" value="1"/>
</dbReference>
<evidence type="ECO:0000256" key="3">
    <source>
        <dbReference type="ARBA" id="ARBA00022691"/>
    </source>
</evidence>
<organism evidence="8 9">
    <name type="scientific">Liquorilactobacillus cacaonum DSM 21116</name>
    <dbReference type="NCBI Taxonomy" id="1423729"/>
    <lineage>
        <taxon>Bacteria</taxon>
        <taxon>Bacillati</taxon>
        <taxon>Bacillota</taxon>
        <taxon>Bacilli</taxon>
        <taxon>Lactobacillales</taxon>
        <taxon>Lactobacillaceae</taxon>
        <taxon>Liquorilactobacillus</taxon>
    </lineage>
</organism>
<protein>
    <recommendedName>
        <fullName evidence="5">Release factor glutamine methyltransferase</fullName>
        <shortName evidence="5">RF MTase</shortName>
        <ecNumber evidence="5">2.1.1.297</ecNumber>
    </recommendedName>
    <alternativeName>
        <fullName evidence="5">N5-glutamine methyltransferase PrmC</fullName>
    </alternativeName>
    <alternativeName>
        <fullName evidence="5">Protein-(glutamine-N5) MTase PrmC</fullName>
    </alternativeName>
    <alternativeName>
        <fullName evidence="5">Protein-glutamine N-methyltransferase PrmC</fullName>
    </alternativeName>
</protein>
<keyword evidence="3 5" id="KW-0949">S-adenosyl-L-methionine</keyword>
<feature type="binding site" evidence="5">
    <location>
        <begin position="123"/>
        <end position="127"/>
    </location>
    <ligand>
        <name>S-adenosyl-L-methionine</name>
        <dbReference type="ChEBI" id="CHEBI:59789"/>
    </ligand>
</feature>
<comment type="similarity">
    <text evidence="5">Belongs to the protein N5-glutamine methyltransferase family. PrmC subfamily.</text>
</comment>
<comment type="catalytic activity">
    <reaction evidence="4 5">
        <text>L-glutaminyl-[peptide chain release factor] + S-adenosyl-L-methionine = N(5)-methyl-L-glutaminyl-[peptide chain release factor] + S-adenosyl-L-homocysteine + H(+)</text>
        <dbReference type="Rhea" id="RHEA:42896"/>
        <dbReference type="Rhea" id="RHEA-COMP:10271"/>
        <dbReference type="Rhea" id="RHEA-COMP:10272"/>
        <dbReference type="ChEBI" id="CHEBI:15378"/>
        <dbReference type="ChEBI" id="CHEBI:30011"/>
        <dbReference type="ChEBI" id="CHEBI:57856"/>
        <dbReference type="ChEBI" id="CHEBI:59789"/>
        <dbReference type="ChEBI" id="CHEBI:61891"/>
        <dbReference type="EC" id="2.1.1.297"/>
    </reaction>
</comment>
<dbReference type="InterPro" id="IPR050320">
    <property type="entry name" value="N5-glutamine_MTase"/>
</dbReference>
<dbReference type="Pfam" id="PF17827">
    <property type="entry name" value="PrmC_N"/>
    <property type="match status" value="1"/>
</dbReference>
<dbReference type="InterPro" id="IPR004556">
    <property type="entry name" value="HemK-like"/>
</dbReference>
<proteinExistence type="inferred from homology"/>
<dbReference type="GO" id="GO:0003676">
    <property type="term" value="F:nucleic acid binding"/>
    <property type="evidence" value="ECO:0007669"/>
    <property type="project" value="InterPro"/>
</dbReference>
<dbReference type="GO" id="GO:0102559">
    <property type="term" value="F:peptide chain release factor N(5)-glutamine methyltransferase activity"/>
    <property type="evidence" value="ECO:0007669"/>
    <property type="project" value="UniProtKB-EC"/>
</dbReference>
<name>A0A0R2CRK0_9LACO</name>
<evidence type="ECO:0000259" key="6">
    <source>
        <dbReference type="Pfam" id="PF05175"/>
    </source>
</evidence>
<accession>A0A0R2CRK0</accession>
<feature type="binding site" evidence="5">
    <location>
        <position position="146"/>
    </location>
    <ligand>
        <name>S-adenosyl-L-methionine</name>
        <dbReference type="ChEBI" id="CHEBI:59789"/>
    </ligand>
</feature>
<feature type="domain" description="Release factor glutamine methyltransferase N-terminal" evidence="7">
    <location>
        <begin position="8"/>
        <end position="77"/>
    </location>
</feature>
<dbReference type="OrthoDB" id="9800643at2"/>
<keyword evidence="2 5" id="KW-0808">Transferase</keyword>
<comment type="caution">
    <text evidence="5">Lacks conserved residue(s) required for the propagation of feature annotation.</text>
</comment>
<dbReference type="InterPro" id="IPR002052">
    <property type="entry name" value="DNA_methylase_N6_adenine_CS"/>
</dbReference>
<dbReference type="InterPro" id="IPR007848">
    <property type="entry name" value="Small_mtfrase_dom"/>
</dbReference>
<dbReference type="PROSITE" id="PS00092">
    <property type="entry name" value="N6_MTASE"/>
    <property type="match status" value="1"/>
</dbReference>
<gene>
    <name evidence="5" type="primary">prmC</name>
    <name evidence="8" type="ORF">FC80_GL000804</name>
</gene>
<dbReference type="Gene3D" id="1.10.8.10">
    <property type="entry name" value="DNA helicase RuvA subunit, C-terminal domain"/>
    <property type="match status" value="1"/>
</dbReference>
<evidence type="ECO:0000256" key="5">
    <source>
        <dbReference type="HAMAP-Rule" id="MF_02126"/>
    </source>
</evidence>
<reference evidence="8 9" key="1">
    <citation type="journal article" date="2015" name="Genome Announc.">
        <title>Expanding the biotechnology potential of lactobacilli through comparative genomics of 213 strains and associated genera.</title>
        <authorList>
            <person name="Sun Z."/>
            <person name="Harris H.M."/>
            <person name="McCann A."/>
            <person name="Guo C."/>
            <person name="Argimon S."/>
            <person name="Zhang W."/>
            <person name="Yang X."/>
            <person name="Jeffery I.B."/>
            <person name="Cooney J.C."/>
            <person name="Kagawa T.F."/>
            <person name="Liu W."/>
            <person name="Song Y."/>
            <person name="Salvetti E."/>
            <person name="Wrobel A."/>
            <person name="Rasinkangas P."/>
            <person name="Parkhill J."/>
            <person name="Rea M.C."/>
            <person name="O'Sullivan O."/>
            <person name="Ritari J."/>
            <person name="Douillard F.P."/>
            <person name="Paul Ross R."/>
            <person name="Yang R."/>
            <person name="Briner A.E."/>
            <person name="Felis G.E."/>
            <person name="de Vos W.M."/>
            <person name="Barrangou R."/>
            <person name="Klaenhammer T.R."/>
            <person name="Caufield P.W."/>
            <person name="Cui Y."/>
            <person name="Zhang H."/>
            <person name="O'Toole P.W."/>
        </authorList>
    </citation>
    <scope>NUCLEOTIDE SEQUENCE [LARGE SCALE GENOMIC DNA]</scope>
    <source>
        <strain evidence="8 9">DSM 21116</strain>
    </source>
</reference>
<dbReference type="CDD" id="cd02440">
    <property type="entry name" value="AdoMet_MTases"/>
    <property type="match status" value="1"/>
</dbReference>
<dbReference type="InterPro" id="IPR019874">
    <property type="entry name" value="RF_methyltr_PrmC"/>
</dbReference>
<dbReference type="InterPro" id="IPR029063">
    <property type="entry name" value="SAM-dependent_MTases_sf"/>
</dbReference>
<dbReference type="Gene3D" id="3.40.50.150">
    <property type="entry name" value="Vaccinia Virus protein VP39"/>
    <property type="match status" value="1"/>
</dbReference>
<evidence type="ECO:0000256" key="1">
    <source>
        <dbReference type="ARBA" id="ARBA00022603"/>
    </source>
</evidence>
<dbReference type="GO" id="GO:0032259">
    <property type="term" value="P:methylation"/>
    <property type="evidence" value="ECO:0007669"/>
    <property type="project" value="UniProtKB-KW"/>
</dbReference>